<feature type="transmembrane region" description="Helical" evidence="1">
    <location>
        <begin position="16"/>
        <end position="34"/>
    </location>
</feature>
<evidence type="ECO:0000313" key="3">
    <source>
        <dbReference type="EMBL" id="CUR32098.1"/>
    </source>
</evidence>
<feature type="domain" description="Peptidoglycan binding-like" evidence="2">
    <location>
        <begin position="166"/>
        <end position="219"/>
    </location>
</feature>
<accession>A0A1J1LJ84</accession>
<name>A0A1J1LJ84_9CYAN</name>
<dbReference type="EMBL" id="CZDF01000148">
    <property type="protein sequence ID" value="CUR32098.1"/>
    <property type="molecule type" value="Genomic_DNA"/>
</dbReference>
<dbReference type="SUPFAM" id="SSF47090">
    <property type="entry name" value="PGBD-like"/>
    <property type="match status" value="2"/>
</dbReference>
<dbReference type="InterPro" id="IPR002477">
    <property type="entry name" value="Peptidoglycan-bd-like"/>
</dbReference>
<evidence type="ECO:0000313" key="4">
    <source>
        <dbReference type="Proteomes" id="UP000184315"/>
    </source>
</evidence>
<organism evidence="3 4">
    <name type="scientific">Planktothrix tepida PCC 9214</name>
    <dbReference type="NCBI Taxonomy" id="671072"/>
    <lineage>
        <taxon>Bacteria</taxon>
        <taxon>Bacillati</taxon>
        <taxon>Cyanobacteriota</taxon>
        <taxon>Cyanophyceae</taxon>
        <taxon>Oscillatoriophycideae</taxon>
        <taxon>Oscillatoriales</taxon>
        <taxon>Microcoleaceae</taxon>
        <taxon>Planktothrix</taxon>
    </lineage>
</organism>
<evidence type="ECO:0000256" key="1">
    <source>
        <dbReference type="SAM" id="Phobius"/>
    </source>
</evidence>
<evidence type="ECO:0000259" key="2">
    <source>
        <dbReference type="Pfam" id="PF01471"/>
    </source>
</evidence>
<protein>
    <submittedName>
        <fullName evidence="3">Peptidoglycan-binding domain 1</fullName>
    </submittedName>
</protein>
<proteinExistence type="predicted"/>
<gene>
    <name evidence="3" type="ORF">PL9214430070</name>
</gene>
<dbReference type="Proteomes" id="UP000184315">
    <property type="component" value="Unassembled WGS sequence"/>
</dbReference>
<feature type="domain" description="Peptidoglycan binding-like" evidence="2">
    <location>
        <begin position="59"/>
        <end position="115"/>
    </location>
</feature>
<dbReference type="AlphaFoldDB" id="A0A1J1LJ84"/>
<dbReference type="STRING" id="671072.PL9214430070"/>
<dbReference type="InterPro" id="IPR036366">
    <property type="entry name" value="PGBDSf"/>
</dbReference>
<reference evidence="4" key="1">
    <citation type="submission" date="2015-10" db="EMBL/GenBank/DDBJ databases">
        <authorList>
            <person name="Regsiter A."/>
            <person name="william w."/>
        </authorList>
    </citation>
    <scope>NUCLEOTIDE SEQUENCE [LARGE SCALE GENOMIC DNA]</scope>
</reference>
<dbReference type="Pfam" id="PF01471">
    <property type="entry name" value="PG_binding_1"/>
    <property type="match status" value="2"/>
</dbReference>
<dbReference type="OrthoDB" id="529556at2"/>
<dbReference type="Gene3D" id="1.10.101.10">
    <property type="entry name" value="PGBD-like superfamily/PGBD"/>
    <property type="match status" value="2"/>
</dbReference>
<sequence>MQQQNHQGFKFKIHRYLPIASVFVIGLNLIPSAIAQTPNLSPVKIAVEVSRPVLQMGSRGKDVSELQATLKLLGYYQGAVDGIYSEATAKAVSEFQTFAGLTADGITDSTTWNRLFPPVTSTATSVTNNTVCQQPVVSNSTDTATAATTPDNPSFPILRLGMQGIAVTGLQERLKAKGFLKGDVDGVFGPETQLAVKAAQTEFKLKSDGVVGSETWMVLLR</sequence>
<keyword evidence="1" id="KW-1133">Transmembrane helix</keyword>
<keyword evidence="1" id="KW-0472">Membrane</keyword>
<dbReference type="RefSeq" id="WP_072718858.1">
    <property type="nucleotide sequence ID" value="NZ_LN889796.1"/>
</dbReference>
<keyword evidence="1" id="KW-0812">Transmembrane</keyword>
<keyword evidence="4" id="KW-1185">Reference proteome</keyword>
<dbReference type="InterPro" id="IPR036365">
    <property type="entry name" value="PGBD-like_sf"/>
</dbReference>